<dbReference type="GO" id="GO:0005737">
    <property type="term" value="C:cytoplasm"/>
    <property type="evidence" value="ECO:0007669"/>
    <property type="project" value="UniProtKB-SubCell"/>
</dbReference>
<evidence type="ECO:0000256" key="11">
    <source>
        <dbReference type="ARBA" id="ARBA00031501"/>
    </source>
</evidence>
<evidence type="ECO:0000256" key="5">
    <source>
        <dbReference type="ARBA" id="ARBA00020295"/>
    </source>
</evidence>
<proteinExistence type="inferred from homology"/>
<evidence type="ECO:0000256" key="9">
    <source>
        <dbReference type="ARBA" id="ARBA00023277"/>
    </source>
</evidence>
<keyword evidence="8 12" id="KW-0808">Transferase</keyword>
<evidence type="ECO:0000256" key="4">
    <source>
        <dbReference type="ARBA" id="ARBA00012560"/>
    </source>
</evidence>
<evidence type="ECO:0000313" key="12">
    <source>
        <dbReference type="EMBL" id="SEQ24736.1"/>
    </source>
</evidence>
<dbReference type="SUPFAM" id="SSF51445">
    <property type="entry name" value="(Trans)glycosidases"/>
    <property type="match status" value="1"/>
</dbReference>
<evidence type="ECO:0000256" key="2">
    <source>
        <dbReference type="ARBA" id="ARBA00004496"/>
    </source>
</evidence>
<dbReference type="InterPro" id="IPR003385">
    <property type="entry name" value="Glyco_hydro_77"/>
</dbReference>
<reference evidence="12 13" key="1">
    <citation type="submission" date="2016-10" db="EMBL/GenBank/DDBJ databases">
        <authorList>
            <person name="de Groot N.N."/>
        </authorList>
    </citation>
    <scope>NUCLEOTIDE SEQUENCE [LARGE SCALE GENOMIC DNA]</scope>
    <source>
        <strain evidence="12 13">B25</strain>
    </source>
</reference>
<comment type="subcellular location">
    <subcellularLocation>
        <location evidence="2">Cytoplasm</location>
    </subcellularLocation>
</comment>
<evidence type="ECO:0000256" key="1">
    <source>
        <dbReference type="ARBA" id="ARBA00000439"/>
    </source>
</evidence>
<evidence type="ECO:0000256" key="3">
    <source>
        <dbReference type="ARBA" id="ARBA00005684"/>
    </source>
</evidence>
<keyword evidence="6" id="KW-0963">Cytoplasm</keyword>
<dbReference type="STRING" id="163.SAMN04487775_10596"/>
<comment type="catalytic activity">
    <reaction evidence="1">
        <text>Transfers a segment of a (1-&gt;4)-alpha-D-glucan to a new position in an acceptor, which may be glucose or a (1-&gt;4)-alpha-D-glucan.</text>
        <dbReference type="EC" id="2.4.1.25"/>
    </reaction>
</comment>
<evidence type="ECO:0000313" key="13">
    <source>
        <dbReference type="Proteomes" id="UP000182360"/>
    </source>
</evidence>
<keyword evidence="13" id="KW-1185">Reference proteome</keyword>
<dbReference type="RefSeq" id="WP_074642258.1">
    <property type="nucleotide sequence ID" value="NZ_FOFU01000003.1"/>
</dbReference>
<dbReference type="AlphaFoldDB" id="A0A1H9EG59"/>
<name>A0A1H9EG59_9SPIR</name>
<evidence type="ECO:0000256" key="7">
    <source>
        <dbReference type="ARBA" id="ARBA00022676"/>
    </source>
</evidence>
<gene>
    <name evidence="12" type="ORF">SAMN04487977_103151</name>
</gene>
<sequence length="686" mass="78048">MTKGKLTGTAVPLGALYTKDNPVIGEFPDLKPFADFCKSAGISIIQLLPVNDTGTQSSPYSGLSAFALHPIYICISTIEGFDALYSSDAKFKTTYDDLYKNHKYCLRYDYDGILNAKTDLLKQLYDNTDEGKTGEAGAALSKWIKANSWVKDYAVYKNLKWNYMQASWKSWLDSDRSKSKEEITALWNKKAFKKEHLFYAWTQMIADAQFKDAVEYVHGLGLKLKGDMPILMNEDSADAWAYPEVFNQDLRAGAPADGDNPNGQNWGFPTYNWKNLKEDNYSWWKDRLKNASKYYDAYRLDHILGFFRIWAIPEADLNALNGHTEPYAFIKKTDLYELGFDDDRIHWLSQPHIPTHAIEDITWNHDKAHQILAIFCNKIDGEELWRFDPSVTGSKMIESADLSELCAADAIPRVKKVLEDYWSNRTLLEISKNKYVPLWTYGQSTSWGTLNDKEKTSLLECFDELNSKNEKLWKKQADEIFAAITGAVKMIPCGEDLGVSIECVPKTMEAHKILGLRVVRWCREWSKPGQPYVPFAAYTPLSVTTTSVHDSSTIREWWETEKESVKAFILQNGDAFGIETGAKDGPLFTASKEEIEPKATAIAQSDFTPEIAESILKASSTSASQWFIPPLQDFLYMSKNLWLEKASDERINIPGTVTAFNWTYRLPCTVEELCANNDLINKIKRI</sequence>
<dbReference type="Pfam" id="PF02446">
    <property type="entry name" value="Glyco_hydro_77"/>
    <property type="match status" value="1"/>
</dbReference>
<dbReference type="EMBL" id="FOFU01000003">
    <property type="protein sequence ID" value="SEQ24736.1"/>
    <property type="molecule type" value="Genomic_DNA"/>
</dbReference>
<evidence type="ECO:0000256" key="6">
    <source>
        <dbReference type="ARBA" id="ARBA00022490"/>
    </source>
</evidence>
<dbReference type="PANTHER" id="PTHR32518:SF3">
    <property type="entry name" value="4-ALPHA-GLUCANOTRANSFERASE"/>
    <property type="match status" value="1"/>
</dbReference>
<evidence type="ECO:0000256" key="8">
    <source>
        <dbReference type="ARBA" id="ARBA00022679"/>
    </source>
</evidence>
<dbReference type="GO" id="GO:0005975">
    <property type="term" value="P:carbohydrate metabolic process"/>
    <property type="evidence" value="ECO:0007669"/>
    <property type="project" value="InterPro"/>
</dbReference>
<dbReference type="PANTHER" id="PTHR32518">
    <property type="match status" value="1"/>
</dbReference>
<dbReference type="InterPro" id="IPR017853">
    <property type="entry name" value="GH"/>
</dbReference>
<protein>
    <recommendedName>
        <fullName evidence="5">4-alpha-glucanotransferase</fullName>
        <ecNumber evidence="4">2.4.1.25</ecNumber>
    </recommendedName>
    <alternativeName>
        <fullName evidence="10">Amylomaltase</fullName>
    </alternativeName>
    <alternativeName>
        <fullName evidence="11">Disproportionating enzyme</fullName>
    </alternativeName>
</protein>
<keyword evidence="7" id="KW-0328">Glycosyltransferase</keyword>
<dbReference type="Gene3D" id="3.20.20.80">
    <property type="entry name" value="Glycosidases"/>
    <property type="match status" value="2"/>
</dbReference>
<dbReference type="EC" id="2.4.1.25" evidence="4"/>
<organism evidence="12 13">
    <name type="scientific">Treponema bryantii</name>
    <dbReference type="NCBI Taxonomy" id="163"/>
    <lineage>
        <taxon>Bacteria</taxon>
        <taxon>Pseudomonadati</taxon>
        <taxon>Spirochaetota</taxon>
        <taxon>Spirochaetia</taxon>
        <taxon>Spirochaetales</taxon>
        <taxon>Treponemataceae</taxon>
        <taxon>Treponema</taxon>
    </lineage>
</organism>
<dbReference type="Proteomes" id="UP000182360">
    <property type="component" value="Unassembled WGS sequence"/>
</dbReference>
<dbReference type="GO" id="GO:0004134">
    <property type="term" value="F:4-alpha-glucanotransferase activity"/>
    <property type="evidence" value="ECO:0007669"/>
    <property type="project" value="UniProtKB-EC"/>
</dbReference>
<comment type="similarity">
    <text evidence="3">Belongs to the disproportionating enzyme family.</text>
</comment>
<accession>A0A1H9EG59</accession>
<dbReference type="OrthoDB" id="9811841at2"/>
<keyword evidence="9" id="KW-0119">Carbohydrate metabolism</keyword>
<evidence type="ECO:0000256" key="10">
    <source>
        <dbReference type="ARBA" id="ARBA00031423"/>
    </source>
</evidence>